<evidence type="ECO:0000256" key="11">
    <source>
        <dbReference type="ARBA" id="ARBA00022840"/>
    </source>
</evidence>
<dbReference type="PROSITE" id="PS00018">
    <property type="entry name" value="EF_HAND_1"/>
    <property type="match status" value="4"/>
</dbReference>
<feature type="domain" description="EF-hand" evidence="18">
    <location>
        <begin position="461"/>
        <end position="496"/>
    </location>
</feature>
<evidence type="ECO:0000256" key="5">
    <source>
        <dbReference type="ARBA" id="ARBA00022679"/>
    </source>
</evidence>
<feature type="region of interest" description="Disordered" evidence="16">
    <location>
        <begin position="1"/>
        <end position="30"/>
    </location>
</feature>
<dbReference type="FunFam" id="1.10.510.10:FF:000571">
    <property type="entry name" value="Maternal embryonic leucine zipper kinase"/>
    <property type="match status" value="1"/>
</dbReference>
<keyword evidence="20" id="KW-1185">Reference proteome</keyword>
<keyword evidence="5" id="KW-0808">Transferase</keyword>
<evidence type="ECO:0000256" key="1">
    <source>
        <dbReference type="ARBA" id="ARBA00001946"/>
    </source>
</evidence>
<dbReference type="InterPro" id="IPR011992">
    <property type="entry name" value="EF-hand-dom_pair"/>
</dbReference>
<dbReference type="FunFam" id="3.30.200.20:FF:000315">
    <property type="entry name" value="Calcium-dependent protein kinase 3"/>
    <property type="match status" value="1"/>
</dbReference>
<dbReference type="CDD" id="cd00051">
    <property type="entry name" value="EFh"/>
    <property type="match status" value="2"/>
</dbReference>
<evidence type="ECO:0000259" key="18">
    <source>
        <dbReference type="PROSITE" id="PS50222"/>
    </source>
</evidence>
<evidence type="ECO:0000313" key="19">
    <source>
        <dbReference type="EMBL" id="CAJ1385427.1"/>
    </source>
</evidence>
<name>A0AA36MVM3_9DINO</name>
<evidence type="ECO:0000256" key="8">
    <source>
        <dbReference type="ARBA" id="ARBA00022741"/>
    </source>
</evidence>
<comment type="similarity">
    <text evidence="12">Belongs to the protein kinase superfamily. Ser/Thr protein kinase family. CDPK subfamily.</text>
</comment>
<keyword evidence="8 15" id="KW-0547">Nucleotide-binding</keyword>
<evidence type="ECO:0000256" key="2">
    <source>
        <dbReference type="ARBA" id="ARBA00011245"/>
    </source>
</evidence>
<feature type="domain" description="EF-hand" evidence="18">
    <location>
        <begin position="387"/>
        <end position="422"/>
    </location>
</feature>
<evidence type="ECO:0000256" key="4">
    <source>
        <dbReference type="ARBA" id="ARBA00022527"/>
    </source>
</evidence>
<keyword evidence="6" id="KW-0479">Metal-binding</keyword>
<feature type="domain" description="EF-hand" evidence="18">
    <location>
        <begin position="499"/>
        <end position="530"/>
    </location>
</feature>
<keyword evidence="9" id="KW-0418">Kinase</keyword>
<dbReference type="Pfam" id="PF13499">
    <property type="entry name" value="EF-hand_7"/>
    <property type="match status" value="2"/>
</dbReference>
<reference evidence="19" key="1">
    <citation type="submission" date="2023-08" db="EMBL/GenBank/DDBJ databases">
        <authorList>
            <person name="Chen Y."/>
            <person name="Shah S."/>
            <person name="Dougan E. K."/>
            <person name="Thang M."/>
            <person name="Chan C."/>
        </authorList>
    </citation>
    <scope>NUCLEOTIDE SEQUENCE</scope>
</reference>
<dbReference type="PROSITE" id="PS00107">
    <property type="entry name" value="PROTEIN_KINASE_ATP"/>
    <property type="match status" value="1"/>
</dbReference>
<feature type="binding site" evidence="15">
    <location>
        <position position="115"/>
    </location>
    <ligand>
        <name>ATP</name>
        <dbReference type="ChEBI" id="CHEBI:30616"/>
    </ligand>
</feature>
<dbReference type="EC" id="2.7.11.1" evidence="3"/>
<evidence type="ECO:0000256" key="10">
    <source>
        <dbReference type="ARBA" id="ARBA00022837"/>
    </source>
</evidence>
<dbReference type="PROSITE" id="PS50011">
    <property type="entry name" value="PROTEIN_KINASE_DOM"/>
    <property type="match status" value="1"/>
</dbReference>
<proteinExistence type="inferred from homology"/>
<dbReference type="InterPro" id="IPR011009">
    <property type="entry name" value="Kinase-like_dom_sf"/>
</dbReference>
<evidence type="ECO:0000313" key="20">
    <source>
        <dbReference type="Proteomes" id="UP001178507"/>
    </source>
</evidence>
<evidence type="ECO:0000256" key="7">
    <source>
        <dbReference type="ARBA" id="ARBA00022737"/>
    </source>
</evidence>
<feature type="domain" description="EF-hand" evidence="18">
    <location>
        <begin position="425"/>
        <end position="460"/>
    </location>
</feature>
<dbReference type="PANTHER" id="PTHR24349">
    <property type="entry name" value="SERINE/THREONINE-PROTEIN KINASE"/>
    <property type="match status" value="1"/>
</dbReference>
<comment type="caution">
    <text evidence="19">The sequence shown here is derived from an EMBL/GenBank/DDBJ whole genome shotgun (WGS) entry which is preliminary data.</text>
</comment>
<comment type="catalytic activity">
    <reaction evidence="13">
        <text>L-threonyl-[protein] + ATP = O-phospho-L-threonyl-[protein] + ADP + H(+)</text>
        <dbReference type="Rhea" id="RHEA:46608"/>
        <dbReference type="Rhea" id="RHEA-COMP:11060"/>
        <dbReference type="Rhea" id="RHEA-COMP:11605"/>
        <dbReference type="ChEBI" id="CHEBI:15378"/>
        <dbReference type="ChEBI" id="CHEBI:30013"/>
        <dbReference type="ChEBI" id="CHEBI:30616"/>
        <dbReference type="ChEBI" id="CHEBI:61977"/>
        <dbReference type="ChEBI" id="CHEBI:456216"/>
        <dbReference type="EC" id="2.7.11.1"/>
    </reaction>
</comment>
<dbReference type="InterPro" id="IPR050205">
    <property type="entry name" value="CDPK_Ser/Thr_kinases"/>
</dbReference>
<evidence type="ECO:0000256" key="12">
    <source>
        <dbReference type="ARBA" id="ARBA00024334"/>
    </source>
</evidence>
<evidence type="ECO:0000256" key="3">
    <source>
        <dbReference type="ARBA" id="ARBA00012513"/>
    </source>
</evidence>
<evidence type="ECO:0000256" key="16">
    <source>
        <dbReference type="SAM" id="MobiDB-lite"/>
    </source>
</evidence>
<dbReference type="InterPro" id="IPR000719">
    <property type="entry name" value="Prot_kinase_dom"/>
</dbReference>
<sequence length="530" mass="59253">MGAGKSKEESDCSDSNSEEDSDSESSSLAVENGDMPDGCCGRLKFFCCCSPPEKSKARRGSLQPKVFFVENSGKDVHEYFNFDESDILGEGGFAKVCRATAKNSGVAFALKIIVKQRVPHQERLQREIQTMFALDHPNIIKVYQSFEDVKQIYLIMECCEGGELFDAILDQGRMSESDAAIIMQQIFRALVYLHENGVCHRDLKPENFLFLKKAPVKDNTLKIIDFGIAATFEAGRHTITAMTSKVGTPYYVAPEVITRFPRYNEKVDCWSAGVIMYILLSGIFPFKEQKTKDTLTRVMAGKFGFPPEVFQGVSKAAKDLIRKLLQKSAEQRLSAKEAMKDPWIVNTAQHATAPLSGAVMENLRKYSAEHRLKKAALHILARQQNDEVFALLKKQFSELDENGDGVITFSELKQGMKRAGLSNGFSNQELQELAKAVDADGSGEIDYTEFLAAAMERKCLVQESSLWAAFRVFDKNDDGRISMKELEDVLYSREAHTALSKEQVQKILADVDTNGDGFIDFNEFVAMVRS</sequence>
<gene>
    <name evidence="19" type="ORF">EVOR1521_LOCUS12034</name>
</gene>
<evidence type="ECO:0000259" key="17">
    <source>
        <dbReference type="PROSITE" id="PS50011"/>
    </source>
</evidence>
<dbReference type="EMBL" id="CAUJNA010001235">
    <property type="protein sequence ID" value="CAJ1385427.1"/>
    <property type="molecule type" value="Genomic_DNA"/>
</dbReference>
<evidence type="ECO:0000256" key="15">
    <source>
        <dbReference type="PROSITE-ProRule" id="PRU10141"/>
    </source>
</evidence>
<comment type="catalytic activity">
    <reaction evidence="14">
        <text>L-seryl-[protein] + ATP = O-phospho-L-seryl-[protein] + ADP + H(+)</text>
        <dbReference type="Rhea" id="RHEA:17989"/>
        <dbReference type="Rhea" id="RHEA-COMP:9863"/>
        <dbReference type="Rhea" id="RHEA-COMP:11604"/>
        <dbReference type="ChEBI" id="CHEBI:15378"/>
        <dbReference type="ChEBI" id="CHEBI:29999"/>
        <dbReference type="ChEBI" id="CHEBI:30616"/>
        <dbReference type="ChEBI" id="CHEBI:83421"/>
        <dbReference type="ChEBI" id="CHEBI:456216"/>
        <dbReference type="EC" id="2.7.11.1"/>
    </reaction>
</comment>
<feature type="domain" description="Protein kinase" evidence="17">
    <location>
        <begin position="82"/>
        <end position="344"/>
    </location>
</feature>
<dbReference type="CDD" id="cd05117">
    <property type="entry name" value="STKc_CAMK"/>
    <property type="match status" value="1"/>
</dbReference>
<keyword evidence="10" id="KW-0106">Calcium</keyword>
<dbReference type="SUPFAM" id="SSF47473">
    <property type="entry name" value="EF-hand"/>
    <property type="match status" value="1"/>
</dbReference>
<dbReference type="SUPFAM" id="SSF56112">
    <property type="entry name" value="Protein kinase-like (PK-like)"/>
    <property type="match status" value="1"/>
</dbReference>
<dbReference type="GO" id="GO:0005524">
    <property type="term" value="F:ATP binding"/>
    <property type="evidence" value="ECO:0007669"/>
    <property type="project" value="UniProtKB-UniRule"/>
</dbReference>
<protein>
    <recommendedName>
        <fullName evidence="3">non-specific serine/threonine protein kinase</fullName>
        <ecNumber evidence="3">2.7.11.1</ecNumber>
    </recommendedName>
</protein>
<dbReference type="PROSITE" id="PS50222">
    <property type="entry name" value="EF_HAND_2"/>
    <property type="match status" value="4"/>
</dbReference>
<accession>A0AA36MVM3</accession>
<dbReference type="Gene3D" id="1.10.238.10">
    <property type="entry name" value="EF-hand"/>
    <property type="match status" value="2"/>
</dbReference>
<dbReference type="Gene3D" id="1.10.510.10">
    <property type="entry name" value="Transferase(Phosphotransferase) domain 1"/>
    <property type="match status" value="1"/>
</dbReference>
<dbReference type="InterPro" id="IPR018247">
    <property type="entry name" value="EF_Hand_1_Ca_BS"/>
</dbReference>
<feature type="compositionally biased region" description="Basic and acidic residues" evidence="16">
    <location>
        <begin position="1"/>
        <end position="10"/>
    </location>
</feature>
<dbReference type="InterPro" id="IPR002048">
    <property type="entry name" value="EF_hand_dom"/>
</dbReference>
<evidence type="ECO:0000256" key="14">
    <source>
        <dbReference type="ARBA" id="ARBA00048679"/>
    </source>
</evidence>
<dbReference type="Proteomes" id="UP001178507">
    <property type="component" value="Unassembled WGS sequence"/>
</dbReference>
<dbReference type="SMART" id="SM00054">
    <property type="entry name" value="EFh"/>
    <property type="match status" value="4"/>
</dbReference>
<dbReference type="InterPro" id="IPR017441">
    <property type="entry name" value="Protein_kinase_ATP_BS"/>
</dbReference>
<evidence type="ECO:0000256" key="9">
    <source>
        <dbReference type="ARBA" id="ARBA00022777"/>
    </source>
</evidence>
<dbReference type="GO" id="GO:0005509">
    <property type="term" value="F:calcium ion binding"/>
    <property type="evidence" value="ECO:0007669"/>
    <property type="project" value="InterPro"/>
</dbReference>
<evidence type="ECO:0000256" key="6">
    <source>
        <dbReference type="ARBA" id="ARBA00022723"/>
    </source>
</evidence>
<dbReference type="GO" id="GO:0004674">
    <property type="term" value="F:protein serine/threonine kinase activity"/>
    <property type="evidence" value="ECO:0007669"/>
    <property type="project" value="UniProtKB-KW"/>
</dbReference>
<keyword evidence="4" id="KW-0723">Serine/threonine-protein kinase</keyword>
<dbReference type="Pfam" id="PF00069">
    <property type="entry name" value="Pkinase"/>
    <property type="match status" value="1"/>
</dbReference>
<dbReference type="SMART" id="SM00220">
    <property type="entry name" value="S_TKc"/>
    <property type="match status" value="1"/>
</dbReference>
<keyword evidence="7" id="KW-0677">Repeat</keyword>
<keyword evidence="11 15" id="KW-0067">ATP-binding</keyword>
<evidence type="ECO:0000256" key="13">
    <source>
        <dbReference type="ARBA" id="ARBA00047899"/>
    </source>
</evidence>
<dbReference type="FunFam" id="1.10.238.10:FF:000001">
    <property type="entry name" value="Calmodulin 1"/>
    <property type="match status" value="1"/>
</dbReference>
<organism evidence="19 20">
    <name type="scientific">Effrenium voratum</name>
    <dbReference type="NCBI Taxonomy" id="2562239"/>
    <lineage>
        <taxon>Eukaryota</taxon>
        <taxon>Sar</taxon>
        <taxon>Alveolata</taxon>
        <taxon>Dinophyceae</taxon>
        <taxon>Suessiales</taxon>
        <taxon>Symbiodiniaceae</taxon>
        <taxon>Effrenium</taxon>
    </lineage>
</organism>
<comment type="subunit">
    <text evidence="2">Monomer.</text>
</comment>
<dbReference type="InterPro" id="IPR008271">
    <property type="entry name" value="Ser/Thr_kinase_AS"/>
</dbReference>
<dbReference type="AlphaFoldDB" id="A0AA36MVM3"/>
<comment type="cofactor">
    <cofactor evidence="1">
        <name>Mg(2+)</name>
        <dbReference type="ChEBI" id="CHEBI:18420"/>
    </cofactor>
</comment>
<dbReference type="Gene3D" id="3.30.200.20">
    <property type="entry name" value="Phosphorylase Kinase, domain 1"/>
    <property type="match status" value="1"/>
</dbReference>
<dbReference type="PROSITE" id="PS00108">
    <property type="entry name" value="PROTEIN_KINASE_ST"/>
    <property type="match status" value="1"/>
</dbReference>